<name>A0A2K1K758_PHYPA</name>
<reference evidence="1 3" key="1">
    <citation type="journal article" date="2008" name="Science">
        <title>The Physcomitrella genome reveals evolutionary insights into the conquest of land by plants.</title>
        <authorList>
            <person name="Rensing S."/>
            <person name="Lang D."/>
            <person name="Zimmer A."/>
            <person name="Terry A."/>
            <person name="Salamov A."/>
            <person name="Shapiro H."/>
            <person name="Nishiyama T."/>
            <person name="Perroud P.-F."/>
            <person name="Lindquist E."/>
            <person name="Kamisugi Y."/>
            <person name="Tanahashi T."/>
            <person name="Sakakibara K."/>
            <person name="Fujita T."/>
            <person name="Oishi K."/>
            <person name="Shin-I T."/>
            <person name="Kuroki Y."/>
            <person name="Toyoda A."/>
            <person name="Suzuki Y."/>
            <person name="Hashimoto A."/>
            <person name="Yamaguchi K."/>
            <person name="Sugano A."/>
            <person name="Kohara Y."/>
            <person name="Fujiyama A."/>
            <person name="Anterola A."/>
            <person name="Aoki S."/>
            <person name="Ashton N."/>
            <person name="Barbazuk W.B."/>
            <person name="Barker E."/>
            <person name="Bennetzen J."/>
            <person name="Bezanilla M."/>
            <person name="Blankenship R."/>
            <person name="Cho S.H."/>
            <person name="Dutcher S."/>
            <person name="Estelle M."/>
            <person name="Fawcett J.A."/>
            <person name="Gundlach H."/>
            <person name="Hanada K."/>
            <person name="Heyl A."/>
            <person name="Hicks K.A."/>
            <person name="Hugh J."/>
            <person name="Lohr M."/>
            <person name="Mayer K."/>
            <person name="Melkozernov A."/>
            <person name="Murata T."/>
            <person name="Nelson D."/>
            <person name="Pils B."/>
            <person name="Prigge M."/>
            <person name="Reiss B."/>
            <person name="Renner T."/>
            <person name="Rombauts S."/>
            <person name="Rushton P."/>
            <person name="Sanderfoot A."/>
            <person name="Schween G."/>
            <person name="Shiu S.-H."/>
            <person name="Stueber K."/>
            <person name="Theodoulou F.L."/>
            <person name="Tu H."/>
            <person name="Van de Peer Y."/>
            <person name="Verrier P.J."/>
            <person name="Waters E."/>
            <person name="Wood A."/>
            <person name="Yang L."/>
            <person name="Cove D."/>
            <person name="Cuming A."/>
            <person name="Hasebe M."/>
            <person name="Lucas S."/>
            <person name="Mishler D.B."/>
            <person name="Reski R."/>
            <person name="Grigoriev I."/>
            <person name="Quatrano R.S."/>
            <person name="Boore J.L."/>
        </authorList>
    </citation>
    <scope>NUCLEOTIDE SEQUENCE [LARGE SCALE GENOMIC DNA]</scope>
    <source>
        <strain evidence="2 3">cv. Gransden 2004</strain>
    </source>
</reference>
<dbReference type="EnsemblPlants" id="Pp3c8_13920V3.1">
    <property type="protein sequence ID" value="Pp3c8_13920V3.1"/>
    <property type="gene ID" value="Pp3c8_13920"/>
</dbReference>
<evidence type="ECO:0000313" key="2">
    <source>
        <dbReference type="EnsemblPlants" id="Pp3c8_13920V3.1"/>
    </source>
</evidence>
<gene>
    <name evidence="2" type="primary">LOC112285601</name>
    <name evidence="1" type="ORF">PHYPA_011501</name>
</gene>
<dbReference type="GeneID" id="112285601"/>
<dbReference type="EnsemblPlants" id="Pp3c8_13921V3.1">
    <property type="protein sequence ID" value="Pp3c8_13921V3.1"/>
    <property type="gene ID" value="Pp3c8_13921"/>
</dbReference>
<reference evidence="1 3" key="2">
    <citation type="journal article" date="2018" name="Plant J.">
        <title>The Physcomitrella patens chromosome-scale assembly reveals moss genome structure and evolution.</title>
        <authorList>
            <person name="Lang D."/>
            <person name="Ullrich K.K."/>
            <person name="Murat F."/>
            <person name="Fuchs J."/>
            <person name="Jenkins J."/>
            <person name="Haas F.B."/>
            <person name="Piednoel M."/>
            <person name="Gundlach H."/>
            <person name="Van Bel M."/>
            <person name="Meyberg R."/>
            <person name="Vives C."/>
            <person name="Morata J."/>
            <person name="Symeonidi A."/>
            <person name="Hiss M."/>
            <person name="Muchero W."/>
            <person name="Kamisugi Y."/>
            <person name="Saleh O."/>
            <person name="Blanc G."/>
            <person name="Decker E.L."/>
            <person name="van Gessel N."/>
            <person name="Grimwood J."/>
            <person name="Hayes R.D."/>
            <person name="Graham S.W."/>
            <person name="Gunter L.E."/>
            <person name="McDaniel S.F."/>
            <person name="Hoernstein S.N.W."/>
            <person name="Larsson A."/>
            <person name="Li F.W."/>
            <person name="Perroud P.F."/>
            <person name="Phillips J."/>
            <person name="Ranjan P."/>
            <person name="Rokshar D.S."/>
            <person name="Rothfels C.J."/>
            <person name="Schneider L."/>
            <person name="Shu S."/>
            <person name="Stevenson D.W."/>
            <person name="Thummler F."/>
            <person name="Tillich M."/>
            <person name="Villarreal Aguilar J.C."/>
            <person name="Widiez T."/>
            <person name="Wong G.K."/>
            <person name="Wymore A."/>
            <person name="Zhang Y."/>
            <person name="Zimmer A.D."/>
            <person name="Quatrano R.S."/>
            <person name="Mayer K.F.X."/>
            <person name="Goodstein D."/>
            <person name="Casacuberta J.M."/>
            <person name="Vandepoele K."/>
            <person name="Reski R."/>
            <person name="Cuming A.C."/>
            <person name="Tuskan G.A."/>
            <person name="Maumus F."/>
            <person name="Salse J."/>
            <person name="Schmutz J."/>
            <person name="Rensing S.A."/>
        </authorList>
    </citation>
    <scope>NUCLEOTIDE SEQUENCE [LARGE SCALE GENOMIC DNA]</scope>
    <source>
        <strain evidence="2 3">cv. Gransden 2004</strain>
    </source>
</reference>
<accession>A0A2K1K758</accession>
<sequence>MLFMQYAWMCSSVPSTVVAKHLLHDFSSRLYSCSMSLQLVLYFTVRFRFGSEWSKKLMLQIILKSVQCCRLRLVHDHREVVFVSSSIVLSVKLTGLRLIGAEIDILLLQSEVAPD</sequence>
<keyword evidence="3" id="KW-1185">Reference proteome</keyword>
<dbReference type="AlphaFoldDB" id="A0A2K1K758"/>
<evidence type="ECO:0000313" key="1">
    <source>
        <dbReference type="EMBL" id="PNR49605.1"/>
    </source>
</evidence>
<proteinExistence type="predicted"/>
<dbReference type="Gramene" id="Pp3c8_13920V3.1">
    <property type="protein sequence ID" value="Pp3c8_13920V3.1"/>
    <property type="gene ID" value="Pp3c8_13920"/>
</dbReference>
<reference evidence="2" key="3">
    <citation type="submission" date="2020-12" db="UniProtKB">
        <authorList>
            <consortium name="EnsemblPlants"/>
        </authorList>
    </citation>
    <scope>IDENTIFICATION</scope>
</reference>
<dbReference type="EMBL" id="ABEU02000008">
    <property type="protein sequence ID" value="PNR49605.1"/>
    <property type="molecule type" value="Genomic_DNA"/>
</dbReference>
<organism evidence="1">
    <name type="scientific">Physcomitrium patens</name>
    <name type="common">Spreading-leaved earth moss</name>
    <name type="synonym">Physcomitrella patens</name>
    <dbReference type="NCBI Taxonomy" id="3218"/>
    <lineage>
        <taxon>Eukaryota</taxon>
        <taxon>Viridiplantae</taxon>
        <taxon>Streptophyta</taxon>
        <taxon>Embryophyta</taxon>
        <taxon>Bryophyta</taxon>
        <taxon>Bryophytina</taxon>
        <taxon>Bryopsida</taxon>
        <taxon>Funariidae</taxon>
        <taxon>Funariales</taxon>
        <taxon>Funariaceae</taxon>
        <taxon>Physcomitrium</taxon>
    </lineage>
</organism>
<dbReference type="Proteomes" id="UP000006727">
    <property type="component" value="Chromosome 8"/>
</dbReference>
<dbReference type="Gramene" id="Pp3c8_13921V3.1">
    <property type="protein sequence ID" value="Pp3c8_13921V3.1"/>
    <property type="gene ID" value="Pp3c8_13921"/>
</dbReference>
<evidence type="ECO:0000313" key="3">
    <source>
        <dbReference type="Proteomes" id="UP000006727"/>
    </source>
</evidence>
<dbReference type="RefSeq" id="XP_024382316.1">
    <property type="nucleotide sequence ID" value="XM_024526548.2"/>
</dbReference>
<protein>
    <submittedName>
        <fullName evidence="1 2">Uncharacterized protein</fullName>
    </submittedName>
</protein>